<evidence type="ECO:0000256" key="1">
    <source>
        <dbReference type="ARBA" id="ARBA00000085"/>
    </source>
</evidence>
<organism evidence="11 12">
    <name type="scientific">Hydrogenophaga palleronii</name>
    <dbReference type="NCBI Taxonomy" id="65655"/>
    <lineage>
        <taxon>Bacteria</taxon>
        <taxon>Pseudomonadati</taxon>
        <taxon>Pseudomonadota</taxon>
        <taxon>Betaproteobacteria</taxon>
        <taxon>Burkholderiales</taxon>
        <taxon>Comamonadaceae</taxon>
        <taxon>Hydrogenophaga</taxon>
    </lineage>
</organism>
<evidence type="ECO:0000256" key="3">
    <source>
        <dbReference type="ARBA" id="ARBA00022553"/>
    </source>
</evidence>
<comment type="caution">
    <text evidence="11">The sequence shown here is derived from an EMBL/GenBank/DDBJ whole genome shotgun (WGS) entry which is preliminary data.</text>
</comment>
<proteinExistence type="predicted"/>
<evidence type="ECO:0000256" key="4">
    <source>
        <dbReference type="ARBA" id="ARBA00022679"/>
    </source>
</evidence>
<dbReference type="PANTHER" id="PTHR43065">
    <property type="entry name" value="SENSOR HISTIDINE KINASE"/>
    <property type="match status" value="1"/>
</dbReference>
<reference evidence="11 12" key="1">
    <citation type="submission" date="2023-07" db="EMBL/GenBank/DDBJ databases">
        <title>Sorghum-associated microbial communities from plants grown in Nebraska, USA.</title>
        <authorList>
            <person name="Schachtman D."/>
        </authorList>
    </citation>
    <scope>NUCLEOTIDE SEQUENCE [LARGE SCALE GENOMIC DNA]</scope>
    <source>
        <strain evidence="11 12">4249</strain>
    </source>
</reference>
<dbReference type="PANTHER" id="PTHR43065:SF46">
    <property type="entry name" value="C4-DICARBOXYLATE TRANSPORT SENSOR PROTEIN DCTB"/>
    <property type="match status" value="1"/>
</dbReference>
<evidence type="ECO:0000313" key="11">
    <source>
        <dbReference type="EMBL" id="MDR7150676.1"/>
    </source>
</evidence>
<dbReference type="EC" id="2.7.13.3" evidence="2"/>
<keyword evidence="8" id="KW-0902">Two-component regulatory system</keyword>
<dbReference type="EMBL" id="JAVDWU010000005">
    <property type="protein sequence ID" value="MDR7150676.1"/>
    <property type="molecule type" value="Genomic_DNA"/>
</dbReference>
<dbReference type="SMART" id="SM00388">
    <property type="entry name" value="HisKA"/>
    <property type="match status" value="1"/>
</dbReference>
<comment type="catalytic activity">
    <reaction evidence="1">
        <text>ATP + protein L-histidine = ADP + protein N-phospho-L-histidine.</text>
        <dbReference type="EC" id="2.7.13.3"/>
    </reaction>
</comment>
<dbReference type="SMART" id="SM00387">
    <property type="entry name" value="HATPase_c"/>
    <property type="match status" value="1"/>
</dbReference>
<evidence type="ECO:0000256" key="8">
    <source>
        <dbReference type="ARBA" id="ARBA00023012"/>
    </source>
</evidence>
<evidence type="ECO:0000256" key="7">
    <source>
        <dbReference type="ARBA" id="ARBA00022840"/>
    </source>
</evidence>
<dbReference type="InterPro" id="IPR003661">
    <property type="entry name" value="HisK_dim/P_dom"/>
</dbReference>
<evidence type="ECO:0000256" key="9">
    <source>
        <dbReference type="SAM" id="Phobius"/>
    </source>
</evidence>
<protein>
    <recommendedName>
        <fullName evidence="2">histidine kinase</fullName>
        <ecNumber evidence="2">2.7.13.3</ecNumber>
    </recommendedName>
</protein>
<dbReference type="Gene3D" id="1.10.287.130">
    <property type="match status" value="1"/>
</dbReference>
<dbReference type="InterPro" id="IPR005467">
    <property type="entry name" value="His_kinase_dom"/>
</dbReference>
<keyword evidence="3" id="KW-0597">Phosphoprotein</keyword>
<evidence type="ECO:0000313" key="12">
    <source>
        <dbReference type="Proteomes" id="UP001265700"/>
    </source>
</evidence>
<dbReference type="PROSITE" id="PS50109">
    <property type="entry name" value="HIS_KIN"/>
    <property type="match status" value="1"/>
</dbReference>
<keyword evidence="4" id="KW-0808">Transferase</keyword>
<dbReference type="InterPro" id="IPR036097">
    <property type="entry name" value="HisK_dim/P_sf"/>
</dbReference>
<dbReference type="Proteomes" id="UP001265700">
    <property type="component" value="Unassembled WGS sequence"/>
</dbReference>
<keyword evidence="5" id="KW-0547">Nucleotide-binding</keyword>
<keyword evidence="6 11" id="KW-0418">Kinase</keyword>
<keyword evidence="9" id="KW-0812">Transmembrane</keyword>
<keyword evidence="9" id="KW-1133">Transmembrane helix</keyword>
<accession>A0ABU1WNU7</accession>
<dbReference type="Pfam" id="PF00512">
    <property type="entry name" value="HisKA"/>
    <property type="match status" value="1"/>
</dbReference>
<dbReference type="InterPro" id="IPR004358">
    <property type="entry name" value="Sig_transdc_His_kin-like_C"/>
</dbReference>
<dbReference type="Pfam" id="PF02518">
    <property type="entry name" value="HATPase_c"/>
    <property type="match status" value="1"/>
</dbReference>
<keyword evidence="7" id="KW-0067">ATP-binding</keyword>
<dbReference type="Gene3D" id="3.30.565.10">
    <property type="entry name" value="Histidine kinase-like ATPase, C-terminal domain"/>
    <property type="match status" value="1"/>
</dbReference>
<feature type="transmembrane region" description="Helical" evidence="9">
    <location>
        <begin position="224"/>
        <end position="244"/>
    </location>
</feature>
<dbReference type="GO" id="GO:0016301">
    <property type="term" value="F:kinase activity"/>
    <property type="evidence" value="ECO:0007669"/>
    <property type="project" value="UniProtKB-KW"/>
</dbReference>
<dbReference type="PRINTS" id="PR00344">
    <property type="entry name" value="BCTRLSENSOR"/>
</dbReference>
<sequence>MRPMWRDVRWWVLGGGLLSVLGAVLIVRDSIDKQRAFFETDARIVHRLLSQQAVQHDAILDTLALLQPVAGRTDTQPPELRLPALYPHILEVQRRDRDQTWPDPALHTAEQLSRQSRRPAFARSADGSPERYRLVLAAEPTSYALTISVHGMVPWAEWPMNPDASSVRVTLGMDGQRIPLQAGAAAIAENVTGWRFGFSKPLAVASQPFEVMAEQRLGWVQLPWARMAAWTAAVAAAIVLLAQLQRQRTARRRAEELLRLGHVTRLNTLGELAAGIAHELNQPLTAVLANTQASQRLLDDDPADMAKVRTALSQTVAQARRAAAVVGRLRSVVEQPIRQGVAVNGGQVELVDALRRALHLLEPECRRRGVEPVLQGPEPVRVRADLVTLDQILHNLLMNALQSMDGVDPSRRGLTLKVQRTDGEGELTVTDNGPGMTPDVLKRVFEPFFSTREGGLGLGLSLSETLAHGMGGSLRAANRPEGGAVFVLRLPLQPTP</sequence>
<dbReference type="CDD" id="cd00082">
    <property type="entry name" value="HisKA"/>
    <property type="match status" value="1"/>
</dbReference>
<evidence type="ECO:0000256" key="6">
    <source>
        <dbReference type="ARBA" id="ARBA00022777"/>
    </source>
</evidence>
<dbReference type="SUPFAM" id="SSF47384">
    <property type="entry name" value="Homodimeric domain of signal transducing histidine kinase"/>
    <property type="match status" value="1"/>
</dbReference>
<name>A0ABU1WNU7_9BURK</name>
<dbReference type="RefSeq" id="WP_310316593.1">
    <property type="nucleotide sequence ID" value="NZ_JAVDWU010000005.1"/>
</dbReference>
<dbReference type="SUPFAM" id="SSF55874">
    <property type="entry name" value="ATPase domain of HSP90 chaperone/DNA topoisomerase II/histidine kinase"/>
    <property type="match status" value="1"/>
</dbReference>
<evidence type="ECO:0000259" key="10">
    <source>
        <dbReference type="PROSITE" id="PS50109"/>
    </source>
</evidence>
<gene>
    <name evidence="11" type="ORF">J2W49_002639</name>
</gene>
<evidence type="ECO:0000256" key="2">
    <source>
        <dbReference type="ARBA" id="ARBA00012438"/>
    </source>
</evidence>
<evidence type="ECO:0000256" key="5">
    <source>
        <dbReference type="ARBA" id="ARBA00022741"/>
    </source>
</evidence>
<keyword evidence="12" id="KW-1185">Reference proteome</keyword>
<dbReference type="InterPro" id="IPR003594">
    <property type="entry name" value="HATPase_dom"/>
</dbReference>
<dbReference type="InterPro" id="IPR036890">
    <property type="entry name" value="HATPase_C_sf"/>
</dbReference>
<feature type="domain" description="Histidine kinase" evidence="10">
    <location>
        <begin position="275"/>
        <end position="494"/>
    </location>
</feature>
<keyword evidence="9" id="KW-0472">Membrane</keyword>